<dbReference type="AlphaFoldDB" id="A0A645C7H2"/>
<feature type="region of interest" description="Disordered" evidence="1">
    <location>
        <begin position="78"/>
        <end position="168"/>
    </location>
</feature>
<dbReference type="EMBL" id="VSSQ01025456">
    <property type="protein sequence ID" value="MPM73589.1"/>
    <property type="molecule type" value="Genomic_DNA"/>
</dbReference>
<feature type="compositionally biased region" description="Low complexity" evidence="1">
    <location>
        <begin position="156"/>
        <end position="168"/>
    </location>
</feature>
<gene>
    <name evidence="2" type="ORF">SDC9_120571</name>
</gene>
<comment type="caution">
    <text evidence="2">The sequence shown here is derived from an EMBL/GenBank/DDBJ whole genome shotgun (WGS) entry which is preliminary data.</text>
</comment>
<name>A0A645C7H2_9ZZZZ</name>
<accession>A0A645C7H2</accession>
<sequence>MGGSVLLLHHHLVGTARQGPGVERGPADRLVGAEHAHRGVLAARAARHVHVRGGLDPGPDGFGVGELGRCQRHLGDHRAVGELSLAGTPLDPPQRRGGRREQPDDDAQTDGEQHHDRAPARPGGPEPAPGAPRGEAQSGGGHQSRSLAARGWALASSRTIRPSRSSIT</sequence>
<organism evidence="2">
    <name type="scientific">bioreactor metagenome</name>
    <dbReference type="NCBI Taxonomy" id="1076179"/>
    <lineage>
        <taxon>unclassified sequences</taxon>
        <taxon>metagenomes</taxon>
        <taxon>ecological metagenomes</taxon>
    </lineage>
</organism>
<evidence type="ECO:0000256" key="1">
    <source>
        <dbReference type="SAM" id="MobiDB-lite"/>
    </source>
</evidence>
<evidence type="ECO:0000313" key="2">
    <source>
        <dbReference type="EMBL" id="MPM73589.1"/>
    </source>
</evidence>
<protein>
    <submittedName>
        <fullName evidence="2">Uncharacterized protein</fullName>
    </submittedName>
</protein>
<reference evidence="2" key="1">
    <citation type="submission" date="2019-08" db="EMBL/GenBank/DDBJ databases">
        <authorList>
            <person name="Kucharzyk K."/>
            <person name="Murdoch R.W."/>
            <person name="Higgins S."/>
            <person name="Loffler F."/>
        </authorList>
    </citation>
    <scope>NUCLEOTIDE SEQUENCE</scope>
</reference>
<proteinExistence type="predicted"/>